<dbReference type="Pfam" id="PF13500">
    <property type="entry name" value="AAA_26"/>
    <property type="match status" value="1"/>
</dbReference>
<feature type="binding site" evidence="8">
    <location>
        <position position="51"/>
    </location>
    <ligand>
        <name>Mg(2+)</name>
        <dbReference type="ChEBI" id="CHEBI:18420"/>
    </ligand>
</feature>
<dbReference type="InterPro" id="IPR027417">
    <property type="entry name" value="P-loop_NTPase"/>
</dbReference>
<dbReference type="AlphaFoldDB" id="A0A1I4L0G1"/>
<feature type="binding site" evidence="8">
    <location>
        <begin position="112"/>
        <end position="115"/>
    </location>
    <ligand>
        <name>ATP</name>
        <dbReference type="ChEBI" id="CHEBI:30616"/>
    </ligand>
</feature>
<dbReference type="Gene3D" id="3.40.50.300">
    <property type="entry name" value="P-loop containing nucleotide triphosphate hydrolases"/>
    <property type="match status" value="1"/>
</dbReference>
<evidence type="ECO:0000256" key="2">
    <source>
        <dbReference type="ARBA" id="ARBA00022598"/>
    </source>
</evidence>
<keyword evidence="1 8" id="KW-0963">Cytoplasm</keyword>
<evidence type="ECO:0000256" key="8">
    <source>
        <dbReference type="HAMAP-Rule" id="MF_00336"/>
    </source>
</evidence>
<dbReference type="NCBIfam" id="TIGR00347">
    <property type="entry name" value="bioD"/>
    <property type="match status" value="1"/>
</dbReference>
<protein>
    <recommendedName>
        <fullName evidence="8">ATP-dependent dethiobiotin synthetase BioD</fullName>
        <ecNumber evidence="8">6.3.3.3</ecNumber>
    </recommendedName>
    <alternativeName>
        <fullName evidence="8">DTB synthetase</fullName>
        <shortName evidence="8">DTBS</shortName>
    </alternativeName>
    <alternativeName>
        <fullName evidence="8">Dethiobiotin synthase</fullName>
    </alternativeName>
</protein>
<dbReference type="PIRSF" id="PIRSF006755">
    <property type="entry name" value="DTB_synth"/>
    <property type="match status" value="1"/>
</dbReference>
<comment type="subcellular location">
    <subcellularLocation>
        <location evidence="8">Cytoplasm</location>
    </subcellularLocation>
</comment>
<dbReference type="Proteomes" id="UP000199561">
    <property type="component" value="Unassembled WGS sequence"/>
</dbReference>
<dbReference type="GO" id="GO:0042803">
    <property type="term" value="F:protein homodimerization activity"/>
    <property type="evidence" value="ECO:0007669"/>
    <property type="project" value="UniProtKB-ARBA"/>
</dbReference>
<dbReference type="UniPathway" id="UPA00078">
    <property type="reaction ID" value="UER00161"/>
</dbReference>
<evidence type="ECO:0000313" key="10">
    <source>
        <dbReference type="Proteomes" id="UP000199561"/>
    </source>
</evidence>
<comment type="caution">
    <text evidence="8">Lacks conserved residue(s) required for the propagation of feature annotation.</text>
</comment>
<accession>A0A1I4L0G1</accession>
<comment type="function">
    <text evidence="8">Catalyzes a mechanistically unusual reaction, the ATP-dependent insertion of CO2 between the N7 and N8 nitrogen atoms of 7,8-diaminopelargonic acid (DAPA, also called 7,8-diammoniononanoate) to form a ureido ring.</text>
</comment>
<evidence type="ECO:0000256" key="6">
    <source>
        <dbReference type="ARBA" id="ARBA00022840"/>
    </source>
</evidence>
<keyword evidence="7 8" id="KW-0460">Magnesium</keyword>
<dbReference type="PANTHER" id="PTHR43210:SF5">
    <property type="entry name" value="DETHIOBIOTIN SYNTHETASE"/>
    <property type="match status" value="1"/>
</dbReference>
<dbReference type="STRING" id="52442.SAMN05421880_101116"/>
<keyword evidence="5 8" id="KW-0093">Biotin biosynthesis</keyword>
<evidence type="ECO:0000256" key="3">
    <source>
        <dbReference type="ARBA" id="ARBA00022723"/>
    </source>
</evidence>
<organism evidence="9 10">
    <name type="scientific">Nitrosomonas nitrosa</name>
    <dbReference type="NCBI Taxonomy" id="52442"/>
    <lineage>
        <taxon>Bacteria</taxon>
        <taxon>Pseudomonadati</taxon>
        <taxon>Pseudomonadota</taxon>
        <taxon>Betaproteobacteria</taxon>
        <taxon>Nitrosomonadales</taxon>
        <taxon>Nitrosomonadaceae</taxon>
        <taxon>Nitrosomonas</taxon>
    </lineage>
</organism>
<keyword evidence="6 8" id="KW-0067">ATP-binding</keyword>
<keyword evidence="10" id="KW-1185">Reference proteome</keyword>
<feature type="binding site" evidence="8">
    <location>
        <position position="112"/>
    </location>
    <ligand>
        <name>Mg(2+)</name>
        <dbReference type="ChEBI" id="CHEBI:18420"/>
    </ligand>
</feature>
<keyword evidence="4 8" id="KW-0547">Nucleotide-binding</keyword>
<evidence type="ECO:0000256" key="4">
    <source>
        <dbReference type="ARBA" id="ARBA00022741"/>
    </source>
</evidence>
<comment type="subunit">
    <text evidence="8">Homodimer.</text>
</comment>
<dbReference type="GO" id="GO:0004141">
    <property type="term" value="F:dethiobiotin synthase activity"/>
    <property type="evidence" value="ECO:0007669"/>
    <property type="project" value="UniProtKB-UniRule"/>
</dbReference>
<proteinExistence type="inferred from homology"/>
<feature type="binding site" evidence="8">
    <location>
        <begin position="13"/>
        <end position="18"/>
    </location>
    <ligand>
        <name>ATP</name>
        <dbReference type="ChEBI" id="CHEBI:30616"/>
    </ligand>
</feature>
<evidence type="ECO:0000313" key="9">
    <source>
        <dbReference type="EMBL" id="SFL84326.1"/>
    </source>
</evidence>
<dbReference type="GO" id="GO:0005524">
    <property type="term" value="F:ATP binding"/>
    <property type="evidence" value="ECO:0007669"/>
    <property type="project" value="UniProtKB-UniRule"/>
</dbReference>
<dbReference type="InterPro" id="IPR004472">
    <property type="entry name" value="DTB_synth_BioD"/>
</dbReference>
<dbReference type="CDD" id="cd03109">
    <property type="entry name" value="DTBS"/>
    <property type="match status" value="1"/>
</dbReference>
<dbReference type="EC" id="6.3.3.3" evidence="8"/>
<sequence>MPAGYFVTGTDTGVGKTLVSCALLHAFALAGKTAIGMKPIAAGCEAGKWLDVEQLIAASTVSAAREWINPYALVPPIAPHIAAKQAGVTIDLAVIQQAFYALQKTADRVIVEGAGGFLVPLGDRYDTRDLACALGLPVVLVVGLRLGCLNHALLTAEAIQASGLPLAGWVANQIDPAMASLAENVDTLQQRLAAPLLGVLPFREQPDAKAFATQLDTRLLG</sequence>
<dbReference type="GO" id="GO:0005829">
    <property type="term" value="C:cytosol"/>
    <property type="evidence" value="ECO:0007669"/>
    <property type="project" value="TreeGrafter"/>
</dbReference>
<keyword evidence="2 8" id="KW-0436">Ligase</keyword>
<dbReference type="PANTHER" id="PTHR43210">
    <property type="entry name" value="DETHIOBIOTIN SYNTHETASE"/>
    <property type="match status" value="1"/>
</dbReference>
<feature type="binding site" evidence="8">
    <location>
        <position position="17"/>
    </location>
    <ligand>
        <name>Mg(2+)</name>
        <dbReference type="ChEBI" id="CHEBI:18420"/>
    </ligand>
</feature>
<dbReference type="SUPFAM" id="SSF52540">
    <property type="entry name" value="P-loop containing nucleoside triphosphate hydrolases"/>
    <property type="match status" value="1"/>
</dbReference>
<comment type="catalytic activity">
    <reaction evidence="8">
        <text>(7R,8S)-7,8-diammoniononanoate + CO2 + ATP = (4R,5S)-dethiobiotin + ADP + phosphate + 3 H(+)</text>
        <dbReference type="Rhea" id="RHEA:15805"/>
        <dbReference type="ChEBI" id="CHEBI:15378"/>
        <dbReference type="ChEBI" id="CHEBI:16526"/>
        <dbReference type="ChEBI" id="CHEBI:30616"/>
        <dbReference type="ChEBI" id="CHEBI:43474"/>
        <dbReference type="ChEBI" id="CHEBI:149469"/>
        <dbReference type="ChEBI" id="CHEBI:149473"/>
        <dbReference type="ChEBI" id="CHEBI:456216"/>
        <dbReference type="EC" id="6.3.3.3"/>
    </reaction>
</comment>
<keyword evidence="3 8" id="KW-0479">Metal-binding</keyword>
<dbReference type="GO" id="GO:0009102">
    <property type="term" value="P:biotin biosynthetic process"/>
    <property type="evidence" value="ECO:0007669"/>
    <property type="project" value="UniProtKB-UniRule"/>
</dbReference>
<name>A0A1I4L0G1_9PROT</name>
<dbReference type="GO" id="GO:0000287">
    <property type="term" value="F:magnesium ion binding"/>
    <property type="evidence" value="ECO:0007669"/>
    <property type="project" value="UniProtKB-UniRule"/>
</dbReference>
<feature type="binding site" evidence="8">
    <location>
        <position position="51"/>
    </location>
    <ligand>
        <name>ATP</name>
        <dbReference type="ChEBI" id="CHEBI:30616"/>
    </ligand>
</feature>
<gene>
    <name evidence="8" type="primary">bioD</name>
    <name evidence="9" type="ORF">SAMN05421880_101116</name>
</gene>
<dbReference type="FunFam" id="3.40.50.300:FF:000292">
    <property type="entry name" value="ATP-dependent dethiobiotin synthetase BioD"/>
    <property type="match status" value="1"/>
</dbReference>
<dbReference type="EMBL" id="FOUF01000001">
    <property type="protein sequence ID" value="SFL84326.1"/>
    <property type="molecule type" value="Genomic_DNA"/>
</dbReference>
<evidence type="ECO:0000256" key="7">
    <source>
        <dbReference type="ARBA" id="ARBA00022842"/>
    </source>
</evidence>
<dbReference type="RefSeq" id="WP_090665683.1">
    <property type="nucleotide sequence ID" value="NZ_FOUF01000001.1"/>
</dbReference>
<evidence type="ECO:0000256" key="1">
    <source>
        <dbReference type="ARBA" id="ARBA00022490"/>
    </source>
</evidence>
<comment type="cofactor">
    <cofactor evidence="8">
        <name>Mg(2+)</name>
        <dbReference type="ChEBI" id="CHEBI:18420"/>
    </cofactor>
</comment>
<comment type="pathway">
    <text evidence="8">Cofactor biosynthesis; biotin biosynthesis; biotin from 7,8-diaminononanoate: step 1/2.</text>
</comment>
<reference evidence="9 10" key="1">
    <citation type="submission" date="2016-10" db="EMBL/GenBank/DDBJ databases">
        <authorList>
            <person name="de Groot N.N."/>
        </authorList>
    </citation>
    <scope>NUCLEOTIDE SEQUENCE [LARGE SCALE GENOMIC DNA]</scope>
    <source>
        <strain evidence="9 10">Nm146</strain>
    </source>
</reference>
<comment type="similarity">
    <text evidence="8">Belongs to the dethiobiotin synthetase family.</text>
</comment>
<feature type="active site" evidence="8">
    <location>
        <position position="38"/>
    </location>
</feature>
<feature type="binding site" evidence="8">
    <location>
        <begin position="172"/>
        <end position="173"/>
    </location>
    <ligand>
        <name>ATP</name>
        <dbReference type="ChEBI" id="CHEBI:30616"/>
    </ligand>
</feature>
<evidence type="ECO:0000256" key="5">
    <source>
        <dbReference type="ARBA" id="ARBA00022756"/>
    </source>
</evidence>
<dbReference type="HAMAP" id="MF_00336">
    <property type="entry name" value="BioD"/>
    <property type="match status" value="1"/>
</dbReference>